<sequence>MSFPDAAARRTDSTLPRDLERVLVVHAHPDDETIFTGATLATLVSAGARVTVVTCTRGELGEVMPDDLAALRGDPAALAVHRESEIARAMRELGVADHRFLGAQDARTTGLLPRPYRDSGMEWGPDGSPVPVVDLHPAALCNAEFGEIVSDLAAVVADIRPDAIVSYDSDGGYGHPDHVRVNRATLRTARLAGVPFFAITGGSAHPEAALADADVVVDGKPVFERKVRALEAYRSQIRVLQTAGGPPSSTRTAPWSR</sequence>
<keyword evidence="3" id="KW-1185">Reference proteome</keyword>
<proteinExistence type="predicted"/>
<evidence type="ECO:0000313" key="2">
    <source>
        <dbReference type="EMBL" id="BDZ49823.1"/>
    </source>
</evidence>
<dbReference type="PANTHER" id="PTHR12993:SF26">
    <property type="entry name" value="1D-MYO-INOSITOL 2-ACETAMIDO-2-DEOXY-ALPHA-D-GLUCOPYRANOSIDE DEACETYLASE"/>
    <property type="match status" value="1"/>
</dbReference>
<keyword evidence="1" id="KW-0862">Zinc</keyword>
<dbReference type="InterPro" id="IPR003737">
    <property type="entry name" value="GlcNAc_PI_deacetylase-related"/>
</dbReference>
<protein>
    <submittedName>
        <fullName evidence="2">GlcNAc-PI de-N-acetylase</fullName>
    </submittedName>
</protein>
<reference evidence="3" key="1">
    <citation type="journal article" date="2019" name="Int. J. Syst. Evol. Microbiol.">
        <title>The Global Catalogue of Microorganisms (GCM) 10K type strain sequencing project: providing services to taxonomists for standard genome sequencing and annotation.</title>
        <authorList>
            <consortium name="The Broad Institute Genomics Platform"/>
            <consortium name="The Broad Institute Genome Sequencing Center for Infectious Disease"/>
            <person name="Wu L."/>
            <person name="Ma J."/>
        </authorList>
    </citation>
    <scope>NUCLEOTIDE SEQUENCE [LARGE SCALE GENOMIC DNA]</scope>
    <source>
        <strain evidence="3">NBRC 108728</strain>
    </source>
</reference>
<dbReference type="PANTHER" id="PTHR12993">
    <property type="entry name" value="N-ACETYLGLUCOSAMINYL-PHOSPHATIDYLINOSITOL DE-N-ACETYLASE-RELATED"/>
    <property type="match status" value="1"/>
</dbReference>
<dbReference type="Pfam" id="PF02585">
    <property type="entry name" value="PIG-L"/>
    <property type="match status" value="1"/>
</dbReference>
<dbReference type="InterPro" id="IPR024078">
    <property type="entry name" value="LmbE-like_dom_sf"/>
</dbReference>
<dbReference type="EMBL" id="AP027732">
    <property type="protein sequence ID" value="BDZ49823.1"/>
    <property type="molecule type" value="Genomic_DNA"/>
</dbReference>
<name>A0ABM8GN05_9MICO</name>
<dbReference type="Gene3D" id="3.40.50.10320">
    <property type="entry name" value="LmbE-like"/>
    <property type="match status" value="1"/>
</dbReference>
<accession>A0ABM8GN05</accession>
<organism evidence="2 3">
    <name type="scientific">Frondihabitans sucicola</name>
    <dbReference type="NCBI Taxonomy" id="1268041"/>
    <lineage>
        <taxon>Bacteria</taxon>
        <taxon>Bacillati</taxon>
        <taxon>Actinomycetota</taxon>
        <taxon>Actinomycetes</taxon>
        <taxon>Micrococcales</taxon>
        <taxon>Microbacteriaceae</taxon>
        <taxon>Frondihabitans</taxon>
    </lineage>
</organism>
<dbReference type="SUPFAM" id="SSF102588">
    <property type="entry name" value="LmbE-like"/>
    <property type="match status" value="1"/>
</dbReference>
<gene>
    <name evidence="2" type="ORF">GCM10025867_20640</name>
</gene>
<dbReference type="RefSeq" id="WP_286346532.1">
    <property type="nucleotide sequence ID" value="NZ_AP027732.1"/>
</dbReference>
<evidence type="ECO:0000256" key="1">
    <source>
        <dbReference type="ARBA" id="ARBA00022833"/>
    </source>
</evidence>
<dbReference type="Proteomes" id="UP001321486">
    <property type="component" value="Chromosome"/>
</dbReference>
<evidence type="ECO:0000313" key="3">
    <source>
        <dbReference type="Proteomes" id="UP001321486"/>
    </source>
</evidence>